<dbReference type="RefSeq" id="WP_322414513.1">
    <property type="nucleotide sequence ID" value="NZ_CP139858.1"/>
</dbReference>
<name>A0ABZ0VR98_9HYPH</name>
<evidence type="ECO:0000313" key="1">
    <source>
        <dbReference type="EMBL" id="WQB99743.1"/>
    </source>
</evidence>
<gene>
    <name evidence="1" type="ORF">U0R22_003936</name>
</gene>
<evidence type="ECO:0000313" key="2">
    <source>
        <dbReference type="Proteomes" id="UP001322481"/>
    </source>
</evidence>
<dbReference type="EMBL" id="CP139858">
    <property type="protein sequence ID" value="WQB99743.1"/>
    <property type="molecule type" value="Genomic_DNA"/>
</dbReference>
<accession>A0ABZ0VR98</accession>
<organism evidence="1 2">
    <name type="scientific">Mesorhizobium huakuii</name>
    <dbReference type="NCBI Taxonomy" id="28104"/>
    <lineage>
        <taxon>Bacteria</taxon>
        <taxon>Pseudomonadati</taxon>
        <taxon>Pseudomonadota</taxon>
        <taxon>Alphaproteobacteria</taxon>
        <taxon>Hyphomicrobiales</taxon>
        <taxon>Phyllobacteriaceae</taxon>
        <taxon>Mesorhizobium</taxon>
    </lineage>
</organism>
<sequence>MQAEVAKVLGRHPPFLQTSKAACAASIPFNSWIIAKIVDLDLVALVLDLQRSQD</sequence>
<dbReference type="Proteomes" id="UP001322481">
    <property type="component" value="Chromosome"/>
</dbReference>
<proteinExistence type="predicted"/>
<reference evidence="1 2" key="1">
    <citation type="submission" date="2023-11" db="EMBL/GenBank/DDBJ databases">
        <authorList>
            <person name="Panchal A.K."/>
            <person name="Meaney J.S."/>
            <person name="Karas B.J."/>
            <person name="diCenzo G.C."/>
        </authorList>
    </citation>
    <scope>NUCLEOTIDE SEQUENCE [LARGE SCALE GENOMIC DNA]</scope>
    <source>
        <strain evidence="1 2">NZP2235</strain>
    </source>
</reference>
<keyword evidence="2" id="KW-1185">Reference proteome</keyword>
<protein>
    <submittedName>
        <fullName evidence="1">Uncharacterized protein</fullName>
    </submittedName>
</protein>